<feature type="domain" description="Copper amine oxidase-like N-terminal" evidence="2">
    <location>
        <begin position="823"/>
        <end position="930"/>
    </location>
</feature>
<feature type="region of interest" description="Disordered" evidence="1">
    <location>
        <begin position="748"/>
        <end position="806"/>
    </location>
</feature>
<dbReference type="Pfam" id="PF07833">
    <property type="entry name" value="Cu_amine_oxidN1"/>
    <property type="match status" value="1"/>
</dbReference>
<accession>A0AA46AKI5</accession>
<dbReference type="AlphaFoldDB" id="A0AA46AKI5"/>
<sequence length="932" mass="97121">MKVKKKMMLALVALLIVIYPMYEGGAEAISYYEFGTYDDEPILWFSMQDGMKTIFTTYENLFFKAYDTGGSNDWQGSSLRRYINDNISLNEFEKTILGGPGGGSGGVFGDDKGYGPSITILGNDELDRMNSSIHSWRGDFWTSTPIPGTEDQAYHRQKLLPPGITVQYELPVYVSVRCGSFVILNQLPIKSGTGSREEPYRFGYAELLMNPTNPADGTVSTVYAGHTFSAAGGNGSKTYEVTAGALPNGLALSANGTLTGTPNEAGTFTFTVTVTDSAPTPVTDSHTFTMNIAAEELLMNPTNPADGTVSTAYTSHTFSAAGGNGSKTYEVTAGALPNGLTLSANGTLTGTPHTAGTFNFTVTVTDSAPTPVTDSHTFTMNIAAEELLMNPTNPADGTVSTAYTSHTFTATGGSGSKTYAVTAGALPNGLALSANGTLTGTPNEAGTFTFTVTVTDSAPTPVTDSHTFTMNIAAEDLLMNPTNPVDGTVSTVYAGHTFTATGGNGSKTYEVTAGALPNGLALSANGTLTGTPHTAGTFNFTVTVTDSAPTPVTDSHTFTMNIAAEDLLMNPTNPVDGTVSTVYAGHTFTATGGSGSKNYAVTAGALPNGLALSANGTLTGTPHTAGTFNFTVTVTDSAPTPVTDSHTFTMNIAAEELLMNPTNPADGTVSTAYTSHTFTATGGNGSKTYAVTAGALPNGLALSANGTLTGTPHTAGTFTFTVTVTDSAPTPVTDSHTFTMNIMLNETNIPEKGESGGSSGGGGGSSSTSERSQDKQQQAEDTEDTSGAEDIEEVEGSKDSQEASPPRKKILLTIGNQDITLGNETHQLDAMPFIDGETNRTLVPLKFISEALGATVTWLPETRQVLITERDTEILLTIGSKEVLVNGEMILIDTEPRIIPPGRTFVPLRVIGELLGATVTYDEGTREISIAK</sequence>
<proteinExistence type="predicted"/>
<reference evidence="3" key="1">
    <citation type="submission" date="2017-05" db="EMBL/GenBank/DDBJ databases">
        <authorList>
            <person name="Varghese N."/>
            <person name="Submissions S."/>
        </authorList>
    </citation>
    <scope>NUCLEOTIDE SEQUENCE</scope>
    <source>
        <strain evidence="3">Su22</strain>
    </source>
</reference>
<dbReference type="GO" id="GO:0016020">
    <property type="term" value="C:membrane"/>
    <property type="evidence" value="ECO:0007669"/>
    <property type="project" value="InterPro"/>
</dbReference>
<comment type="caution">
    <text evidence="3">The sequence shown here is derived from an EMBL/GenBank/DDBJ whole genome shotgun (WGS) entry which is preliminary data.</text>
</comment>
<feature type="compositionally biased region" description="Acidic residues" evidence="1">
    <location>
        <begin position="780"/>
        <end position="794"/>
    </location>
</feature>
<feature type="compositionally biased region" description="Gly residues" evidence="1">
    <location>
        <begin position="755"/>
        <end position="765"/>
    </location>
</feature>
<evidence type="ECO:0000259" key="2">
    <source>
        <dbReference type="Pfam" id="PF07833"/>
    </source>
</evidence>
<dbReference type="PANTHER" id="PTHR37494:SF1">
    <property type="entry name" value="STAPHYLOCOCCUS AUREUS SURFACE PROTEIN A"/>
    <property type="match status" value="1"/>
</dbReference>
<organism evidence="3 4">
    <name type="scientific">Anoxynatronum buryatiense</name>
    <dbReference type="NCBI Taxonomy" id="489973"/>
    <lineage>
        <taxon>Bacteria</taxon>
        <taxon>Bacillati</taxon>
        <taxon>Bacillota</taxon>
        <taxon>Clostridia</taxon>
        <taxon>Eubacteriales</taxon>
        <taxon>Clostridiaceae</taxon>
        <taxon>Anoxynatronum</taxon>
    </lineage>
</organism>
<dbReference type="InterPro" id="IPR013783">
    <property type="entry name" value="Ig-like_fold"/>
</dbReference>
<dbReference type="Gene3D" id="2.60.40.10">
    <property type="entry name" value="Immunoglobulins"/>
    <property type="match status" value="6"/>
</dbReference>
<dbReference type="SUPFAM" id="SSF49313">
    <property type="entry name" value="Cadherin-like"/>
    <property type="match status" value="6"/>
</dbReference>
<protein>
    <submittedName>
        <fullName evidence="3">Ig domain-containing protein</fullName>
    </submittedName>
</protein>
<dbReference type="Gene3D" id="3.30.457.10">
    <property type="entry name" value="Copper amine oxidase-like, N-terminal domain"/>
    <property type="match status" value="1"/>
</dbReference>
<dbReference type="EMBL" id="FXUF01000022">
    <property type="protein sequence ID" value="SMP71092.1"/>
    <property type="molecule type" value="Genomic_DNA"/>
</dbReference>
<dbReference type="Proteomes" id="UP001158066">
    <property type="component" value="Unassembled WGS sequence"/>
</dbReference>
<gene>
    <name evidence="3" type="ORF">SAMN06296020_12210</name>
</gene>
<dbReference type="InterPro" id="IPR015919">
    <property type="entry name" value="Cadherin-like_sf"/>
</dbReference>
<dbReference type="SUPFAM" id="SSF55383">
    <property type="entry name" value="Copper amine oxidase, domain N"/>
    <property type="match status" value="1"/>
</dbReference>
<dbReference type="InterPro" id="IPR012854">
    <property type="entry name" value="Cu_amine_oxidase-like_N"/>
</dbReference>
<evidence type="ECO:0000313" key="4">
    <source>
        <dbReference type="Proteomes" id="UP001158066"/>
    </source>
</evidence>
<dbReference type="PANTHER" id="PTHR37494">
    <property type="entry name" value="HEMAGGLUTININ"/>
    <property type="match status" value="1"/>
</dbReference>
<dbReference type="GO" id="GO:0005509">
    <property type="term" value="F:calcium ion binding"/>
    <property type="evidence" value="ECO:0007669"/>
    <property type="project" value="InterPro"/>
</dbReference>
<name>A0AA46AKI5_9CLOT</name>
<dbReference type="Pfam" id="PF05345">
    <property type="entry name" value="He_PIG"/>
    <property type="match status" value="6"/>
</dbReference>
<evidence type="ECO:0000256" key="1">
    <source>
        <dbReference type="SAM" id="MobiDB-lite"/>
    </source>
</evidence>
<dbReference type="InterPro" id="IPR036582">
    <property type="entry name" value="Mao_N_sf"/>
</dbReference>
<keyword evidence="4" id="KW-1185">Reference proteome</keyword>
<evidence type="ECO:0000313" key="3">
    <source>
        <dbReference type="EMBL" id="SMP71092.1"/>
    </source>
</evidence>